<evidence type="ECO:0000256" key="7">
    <source>
        <dbReference type="ARBA" id="ARBA00023136"/>
    </source>
</evidence>
<gene>
    <name evidence="14" type="ORF">chiPu_0007489</name>
</gene>
<evidence type="ECO:0000256" key="3">
    <source>
        <dbReference type="ARBA" id="ARBA00022606"/>
    </source>
</evidence>
<dbReference type="Pfam" id="PF05296">
    <property type="entry name" value="TAS2R"/>
    <property type="match status" value="1"/>
</dbReference>
<evidence type="ECO:0000256" key="9">
    <source>
        <dbReference type="ARBA" id="ARBA00023224"/>
    </source>
</evidence>
<keyword evidence="7 11" id="KW-0472">Membrane</keyword>
<dbReference type="AlphaFoldDB" id="A0A401SF46"/>
<evidence type="ECO:0000313" key="14">
    <source>
        <dbReference type="EMBL" id="GCC29052.1"/>
    </source>
</evidence>
<feature type="transmembrane region" description="Helical" evidence="12">
    <location>
        <begin position="123"/>
        <end position="147"/>
    </location>
</feature>
<dbReference type="Gene3D" id="1.20.1070.10">
    <property type="entry name" value="Rhodopsin 7-helix transmembrane proteins"/>
    <property type="match status" value="1"/>
</dbReference>
<proteinExistence type="inferred from homology"/>
<feature type="transmembrane region" description="Helical" evidence="12">
    <location>
        <begin position="9"/>
        <end position="32"/>
    </location>
</feature>
<dbReference type="GO" id="GO:0016020">
    <property type="term" value="C:membrane"/>
    <property type="evidence" value="ECO:0007669"/>
    <property type="project" value="UniProtKB-SubCell"/>
</dbReference>
<keyword evidence="15" id="KW-1185">Reference proteome</keyword>
<feature type="transmembrane region" description="Helical" evidence="12">
    <location>
        <begin position="38"/>
        <end position="57"/>
    </location>
</feature>
<dbReference type="InterPro" id="IPR017452">
    <property type="entry name" value="GPCR_Rhodpsn_7TM"/>
</dbReference>
<feature type="transmembrane region" description="Helical" evidence="12">
    <location>
        <begin position="183"/>
        <end position="212"/>
    </location>
</feature>
<keyword evidence="2 11" id="KW-0919">Taste</keyword>
<keyword evidence="6 11" id="KW-0297">G-protein coupled receptor</keyword>
<dbReference type="EMBL" id="BEZZ01000232">
    <property type="protein sequence ID" value="GCC29052.1"/>
    <property type="molecule type" value="Genomic_DNA"/>
</dbReference>
<sequence>MEVETTAHLILYGLLVFLGILGNILVLVTILATTVENHGLAASDIILSNLAAVNLLLSIFRNILLFIAESGVNILLTLNWCRIFMFLWVWLKSVSVWVTFCLSCFHFLKIKQHVHLSTKRKEIIYVLVILLAVWFVNFLYAVPAFVYSHAVSGNETKILMVVSTTTDPFLGCVWRFPTRESGIMFAVFTLVLHELIPILLMVGTNLSTVYYLSKHIRAIADEHLHSVQVERTAAKLILALVTLFVLCTLTHMLAVGYYNHNAGPSTAFLLTLARYFASLFIGFSPLLIAAGHSKLRNKVCKVLHIKIV</sequence>
<dbReference type="InterPro" id="IPR007960">
    <property type="entry name" value="TAS2R"/>
</dbReference>
<organism evidence="14 15">
    <name type="scientific">Chiloscyllium punctatum</name>
    <name type="common">Brownbanded bambooshark</name>
    <name type="synonym">Hemiscyllium punctatum</name>
    <dbReference type="NCBI Taxonomy" id="137246"/>
    <lineage>
        <taxon>Eukaryota</taxon>
        <taxon>Metazoa</taxon>
        <taxon>Chordata</taxon>
        <taxon>Craniata</taxon>
        <taxon>Vertebrata</taxon>
        <taxon>Chondrichthyes</taxon>
        <taxon>Elasmobranchii</taxon>
        <taxon>Galeomorphii</taxon>
        <taxon>Galeoidea</taxon>
        <taxon>Orectolobiformes</taxon>
        <taxon>Hemiscylliidae</taxon>
        <taxon>Chiloscyllium</taxon>
    </lineage>
</organism>
<dbReference type="InterPro" id="IPR000276">
    <property type="entry name" value="GPCR_Rhodpsn"/>
</dbReference>
<comment type="similarity">
    <text evidence="1 10">Belongs to the G-protein coupled receptor T2R family.</text>
</comment>
<keyword evidence="9 11" id="KW-0807">Transducer</keyword>
<comment type="caution">
    <text evidence="14">The sequence shown here is derived from an EMBL/GenBank/DDBJ whole genome shotgun (WGS) entry which is preliminary data.</text>
</comment>
<dbReference type="PROSITE" id="PS50262">
    <property type="entry name" value="G_PROTEIN_RECEP_F1_2"/>
    <property type="match status" value="1"/>
</dbReference>
<feature type="transmembrane region" description="Helical" evidence="12">
    <location>
        <begin position="233"/>
        <end position="255"/>
    </location>
</feature>
<keyword evidence="8 11" id="KW-0675">Receptor</keyword>
<keyword evidence="4 11" id="KW-0812">Transmembrane</keyword>
<dbReference type="OMA" id="PGWCRVF"/>
<evidence type="ECO:0000256" key="10">
    <source>
        <dbReference type="RuleBase" id="RU004423"/>
    </source>
</evidence>
<reference evidence="14 15" key="1">
    <citation type="journal article" date="2018" name="Nat. Ecol. Evol.">
        <title>Shark genomes provide insights into elasmobranch evolution and the origin of vertebrates.</title>
        <authorList>
            <person name="Hara Y"/>
            <person name="Yamaguchi K"/>
            <person name="Onimaru K"/>
            <person name="Kadota M"/>
            <person name="Koyanagi M"/>
            <person name="Keeley SD"/>
            <person name="Tatsumi K"/>
            <person name="Tanaka K"/>
            <person name="Motone F"/>
            <person name="Kageyama Y"/>
            <person name="Nozu R"/>
            <person name="Adachi N"/>
            <person name="Nishimura O"/>
            <person name="Nakagawa R"/>
            <person name="Tanegashima C"/>
            <person name="Kiyatake I"/>
            <person name="Matsumoto R"/>
            <person name="Murakumo K"/>
            <person name="Nishida K"/>
            <person name="Terakita A"/>
            <person name="Kuratani S"/>
            <person name="Sato K"/>
            <person name="Hyodo S Kuraku.S."/>
        </authorList>
    </citation>
    <scope>NUCLEOTIDE SEQUENCE [LARGE SCALE GENOMIC DNA]</scope>
</reference>
<dbReference type="CDD" id="cd00637">
    <property type="entry name" value="7tm_classA_rhodopsin-like"/>
    <property type="match status" value="1"/>
</dbReference>
<feature type="transmembrane region" description="Helical" evidence="12">
    <location>
        <begin position="267"/>
        <end position="288"/>
    </location>
</feature>
<evidence type="ECO:0000256" key="8">
    <source>
        <dbReference type="ARBA" id="ARBA00023170"/>
    </source>
</evidence>
<feature type="domain" description="G-protein coupled receptors family 1 profile" evidence="13">
    <location>
        <begin position="22"/>
        <end position="288"/>
    </location>
</feature>
<evidence type="ECO:0000259" key="13">
    <source>
        <dbReference type="PROSITE" id="PS50262"/>
    </source>
</evidence>
<comment type="subcellular location">
    <subcellularLocation>
        <location evidence="11">Membrane</location>
        <topology evidence="11">Multi-pass membrane protein</topology>
    </subcellularLocation>
</comment>
<name>A0A401SF46_CHIPU</name>
<evidence type="ECO:0000256" key="11">
    <source>
        <dbReference type="RuleBase" id="RU004424"/>
    </source>
</evidence>
<keyword evidence="5 12" id="KW-1133">Transmembrane helix</keyword>
<evidence type="ECO:0000256" key="2">
    <source>
        <dbReference type="ARBA" id="ARBA00022480"/>
    </source>
</evidence>
<dbReference type="SUPFAM" id="SSF81321">
    <property type="entry name" value="Family A G protein-coupled receptor-like"/>
    <property type="match status" value="1"/>
</dbReference>
<dbReference type="PANTHER" id="PTHR11394">
    <property type="entry name" value="TASTE RECEPTOR TYPE 2"/>
    <property type="match status" value="1"/>
</dbReference>
<dbReference type="Proteomes" id="UP000287033">
    <property type="component" value="Unassembled WGS sequence"/>
</dbReference>
<evidence type="ECO:0000313" key="15">
    <source>
        <dbReference type="Proteomes" id="UP000287033"/>
    </source>
</evidence>
<evidence type="ECO:0000256" key="5">
    <source>
        <dbReference type="ARBA" id="ARBA00022989"/>
    </source>
</evidence>
<evidence type="ECO:0000256" key="6">
    <source>
        <dbReference type="ARBA" id="ARBA00023040"/>
    </source>
</evidence>
<dbReference type="STRING" id="137246.A0A401SF46"/>
<dbReference type="OrthoDB" id="9935175at2759"/>
<evidence type="ECO:0000256" key="1">
    <source>
        <dbReference type="ARBA" id="ARBA00007376"/>
    </source>
</evidence>
<evidence type="ECO:0000256" key="4">
    <source>
        <dbReference type="ARBA" id="ARBA00022692"/>
    </source>
</evidence>
<evidence type="ECO:0000256" key="12">
    <source>
        <dbReference type="SAM" id="Phobius"/>
    </source>
</evidence>
<keyword evidence="3 11" id="KW-0716">Sensory transduction</keyword>
<dbReference type="GO" id="GO:0033038">
    <property type="term" value="F:bitter taste receptor activity"/>
    <property type="evidence" value="ECO:0007669"/>
    <property type="project" value="InterPro"/>
</dbReference>
<dbReference type="PRINTS" id="PR00237">
    <property type="entry name" value="GPCRRHODOPSN"/>
</dbReference>
<dbReference type="GO" id="GO:0004930">
    <property type="term" value="F:G protein-coupled receptor activity"/>
    <property type="evidence" value="ECO:0007669"/>
    <property type="project" value="UniProtKB-KW"/>
</dbReference>
<dbReference type="PANTHER" id="PTHR11394:SF137">
    <property type="entry name" value="C-X-C CHEMOKINE RECEPTOR TYPE 3 ISOFORM X1-RELATED"/>
    <property type="match status" value="1"/>
</dbReference>
<protein>
    <recommendedName>
        <fullName evidence="11">Taste receptor type 2</fullName>
    </recommendedName>
</protein>
<accession>A0A401SF46</accession>